<dbReference type="Proteomes" id="UP001165064">
    <property type="component" value="Unassembled WGS sequence"/>
</dbReference>
<name>A0ACB5SRZ6_AMBMO</name>
<organism evidence="1 2">
    <name type="scientific">Ambrosiozyma monospora</name>
    <name type="common">Yeast</name>
    <name type="synonym">Endomycopsis monosporus</name>
    <dbReference type="NCBI Taxonomy" id="43982"/>
    <lineage>
        <taxon>Eukaryota</taxon>
        <taxon>Fungi</taxon>
        <taxon>Dikarya</taxon>
        <taxon>Ascomycota</taxon>
        <taxon>Saccharomycotina</taxon>
        <taxon>Pichiomycetes</taxon>
        <taxon>Pichiales</taxon>
        <taxon>Pichiaceae</taxon>
        <taxon>Ambrosiozyma</taxon>
    </lineage>
</organism>
<keyword evidence="2" id="KW-1185">Reference proteome</keyword>
<proteinExistence type="predicted"/>
<evidence type="ECO:0000313" key="1">
    <source>
        <dbReference type="EMBL" id="GME70719.1"/>
    </source>
</evidence>
<accession>A0ACB5SRZ6</accession>
<reference evidence="1" key="1">
    <citation type="submission" date="2023-04" db="EMBL/GenBank/DDBJ databases">
        <title>Ambrosiozyma monospora NBRC 10751.</title>
        <authorList>
            <person name="Ichikawa N."/>
            <person name="Sato H."/>
            <person name="Tonouchi N."/>
        </authorList>
    </citation>
    <scope>NUCLEOTIDE SEQUENCE</scope>
    <source>
        <strain evidence="1">NBRC 10751</strain>
    </source>
</reference>
<sequence>MSSPAELLAQKHAQAVSEPAAASTPAVDSKSAGPDLSAPALSAPAAPVPSLSATPVAAVIASASVEEPVSANASTIISEDSTHESTPPTSAEVEGDSSAPVASSAAAAIAAAQASAAPTTAPATKPAPKKKVVSINDEELFPALGSGASVAAPLSWGKAIKNSKSKPSSSSKPSSGSNFKPAVKSSSTQFTFIIDADQQVNFSKADIFKIFSKIKSEYGVSIESTFSSATNKRTFLLNGPIHSIHRAKREVVKRLTKPIKMEFGIPSKLRSTVIGAQGKTLKPILESTGVKIDISRPGDVSASATATPEGTPAPASTERDLTEEEELFGELITVTVEGDIEGCEDAKRQILNIVNENTKTLSVRVPVEDKVKAFINNELKSLTSLPTDIELTAPTANSKASNILLSGPRESVVDARNQIKSLLVHLDSQIVVENKSVPKSVHQFLDADKILENSNVVVVTPPQDSASTIVQFIGKKSDIPGAVAFGKSLAANYTTDSLELSRSHGGNVSHAKCITAFFEYSKFLEQLSEKYDVKITAPSYASLANDEIKTVTIQFVCHQDAKDTLKKVRKEIVETVNKITPNFVKVIDDIESFVIGNKLDKTVAIEQNVAIVPLGQLAGFSNKLILIVQQDDEDFLPSSEEISGKLEAVNKSLDPLRKLSGEVASEVIELSNEDQKHLEGNTLKLLLSKFDNGSIEIKLHQNKEGPSADEIYLIGYKSNINKAIKDIEQAIEDVKNYEIASKYNVQVEFPTSLLSRLIGQKGANLNQLRDEYDVKIDVLDDAEVSKDGLTAVKLTGLKTNVDEAQKRLHQLSKKWLDEKTVTLKIEQKYHRKMIGPSGVYVNRLQDKYNVTVRFPYENSKEQNKDEVIVRGPSKGVAKVEEELKDLLKYEMENGFKETISVPVKVLPQVIGRAGEHIKDISADTGVEINQQRGDAAAEKEKASGFAEFELIGSKAGIKAAKAKINGIVSRVENYTTVTVPVDIKWHKNLIGPSGMTKREIILGAGGADLSGNEFRRLLQVPNKGSDSKDVVCSGDKHIVEKVVKRINEIVHDLENVTTEALEIPKKKHRLLIGAGGSVRRGLEEEFKVRVSIPRVDVESDVVKIHGAPDKVELAKERILKLTA</sequence>
<gene>
    <name evidence="1" type="ORF">Amon02_000030500</name>
</gene>
<dbReference type="EMBL" id="BSXS01000084">
    <property type="protein sequence ID" value="GME70719.1"/>
    <property type="molecule type" value="Genomic_DNA"/>
</dbReference>
<evidence type="ECO:0000313" key="2">
    <source>
        <dbReference type="Proteomes" id="UP001165064"/>
    </source>
</evidence>
<comment type="caution">
    <text evidence="1">The sequence shown here is derived from an EMBL/GenBank/DDBJ whole genome shotgun (WGS) entry which is preliminary data.</text>
</comment>
<protein>
    <submittedName>
        <fullName evidence="1">Unnamed protein product</fullName>
    </submittedName>
</protein>